<proteinExistence type="predicted"/>
<dbReference type="Proteomes" id="UP000657918">
    <property type="component" value="Chromosome 16"/>
</dbReference>
<dbReference type="OrthoDB" id="676979at2759"/>
<protein>
    <submittedName>
        <fullName evidence="1">Uncharacterized protein</fullName>
    </submittedName>
</protein>
<organism evidence="1 2">
    <name type="scientific">Salix dunnii</name>
    <dbReference type="NCBI Taxonomy" id="1413687"/>
    <lineage>
        <taxon>Eukaryota</taxon>
        <taxon>Viridiplantae</taxon>
        <taxon>Streptophyta</taxon>
        <taxon>Embryophyta</taxon>
        <taxon>Tracheophyta</taxon>
        <taxon>Spermatophyta</taxon>
        <taxon>Magnoliopsida</taxon>
        <taxon>eudicotyledons</taxon>
        <taxon>Gunneridae</taxon>
        <taxon>Pentapetalae</taxon>
        <taxon>rosids</taxon>
        <taxon>fabids</taxon>
        <taxon>Malpighiales</taxon>
        <taxon>Salicaceae</taxon>
        <taxon>Saliceae</taxon>
        <taxon>Salix</taxon>
    </lineage>
</organism>
<accession>A0A835J7N3</accession>
<gene>
    <name evidence="1" type="ORF">SADUNF_Sadunf16G0026900</name>
</gene>
<evidence type="ECO:0000313" key="1">
    <source>
        <dbReference type="EMBL" id="KAF9664516.1"/>
    </source>
</evidence>
<sequence length="147" mass="16928">MGHYFPDLRRQLPGYYFPDLRRQLPELLVFHLLPDLHQLPLPLKNLTLSSYDWCMLRIGVDVNVESLLLVTKQILTVDDSSIELRIYNNLPVEWTQTDEALGYLNVSFNGLRGEIPSGGVFANITAQSFIRDKALRDQDFYGLAYLL</sequence>
<keyword evidence="2" id="KW-1185">Reference proteome</keyword>
<name>A0A835J7N3_9ROSI</name>
<reference evidence="1 2" key="1">
    <citation type="submission" date="2020-10" db="EMBL/GenBank/DDBJ databases">
        <title>Plant Genome Project.</title>
        <authorList>
            <person name="Zhang R.-G."/>
        </authorList>
    </citation>
    <scope>NUCLEOTIDE SEQUENCE [LARGE SCALE GENOMIC DNA]</scope>
    <source>
        <strain evidence="1">FAFU-HL-1</strain>
        <tissue evidence="1">Leaf</tissue>
    </source>
</reference>
<dbReference type="EMBL" id="JADGMS010000016">
    <property type="protein sequence ID" value="KAF9664516.1"/>
    <property type="molecule type" value="Genomic_DNA"/>
</dbReference>
<dbReference type="AlphaFoldDB" id="A0A835J7N3"/>
<evidence type="ECO:0000313" key="2">
    <source>
        <dbReference type="Proteomes" id="UP000657918"/>
    </source>
</evidence>
<comment type="caution">
    <text evidence="1">The sequence shown here is derived from an EMBL/GenBank/DDBJ whole genome shotgun (WGS) entry which is preliminary data.</text>
</comment>